<protein>
    <submittedName>
        <fullName evidence="2">Uncharacterized protein</fullName>
    </submittedName>
</protein>
<evidence type="ECO:0000313" key="2">
    <source>
        <dbReference type="EMBL" id="CAB1423211.1"/>
    </source>
</evidence>
<feature type="region of interest" description="Disordered" evidence="1">
    <location>
        <begin position="230"/>
        <end position="361"/>
    </location>
</feature>
<name>A0A9N7YF12_PLEPL</name>
<feature type="compositionally biased region" description="Polar residues" evidence="1">
    <location>
        <begin position="58"/>
        <end position="69"/>
    </location>
</feature>
<proteinExistence type="predicted"/>
<feature type="compositionally biased region" description="Low complexity" evidence="1">
    <location>
        <begin position="70"/>
        <end position="81"/>
    </location>
</feature>
<keyword evidence="3" id="KW-1185">Reference proteome</keyword>
<feature type="region of interest" description="Disordered" evidence="1">
    <location>
        <begin position="20"/>
        <end position="203"/>
    </location>
</feature>
<dbReference type="Proteomes" id="UP001153269">
    <property type="component" value="Unassembled WGS sequence"/>
</dbReference>
<accession>A0A9N7YF12</accession>
<evidence type="ECO:0000313" key="3">
    <source>
        <dbReference type="Proteomes" id="UP001153269"/>
    </source>
</evidence>
<feature type="compositionally biased region" description="Polar residues" evidence="1">
    <location>
        <begin position="336"/>
        <end position="350"/>
    </location>
</feature>
<comment type="caution">
    <text evidence="2">The sequence shown here is derived from an EMBL/GenBank/DDBJ whole genome shotgun (WGS) entry which is preliminary data.</text>
</comment>
<gene>
    <name evidence="2" type="ORF">PLEPLA_LOCUS11129</name>
</gene>
<feature type="compositionally biased region" description="Basic and acidic residues" evidence="1">
    <location>
        <begin position="246"/>
        <end position="333"/>
    </location>
</feature>
<dbReference type="EMBL" id="CADEAL010000640">
    <property type="protein sequence ID" value="CAB1423211.1"/>
    <property type="molecule type" value="Genomic_DNA"/>
</dbReference>
<organism evidence="2 3">
    <name type="scientific">Pleuronectes platessa</name>
    <name type="common">European plaice</name>
    <dbReference type="NCBI Taxonomy" id="8262"/>
    <lineage>
        <taxon>Eukaryota</taxon>
        <taxon>Metazoa</taxon>
        <taxon>Chordata</taxon>
        <taxon>Craniata</taxon>
        <taxon>Vertebrata</taxon>
        <taxon>Euteleostomi</taxon>
        <taxon>Actinopterygii</taxon>
        <taxon>Neopterygii</taxon>
        <taxon>Teleostei</taxon>
        <taxon>Neoteleostei</taxon>
        <taxon>Acanthomorphata</taxon>
        <taxon>Carangaria</taxon>
        <taxon>Pleuronectiformes</taxon>
        <taxon>Pleuronectoidei</taxon>
        <taxon>Pleuronectidae</taxon>
        <taxon>Pleuronectes</taxon>
    </lineage>
</organism>
<dbReference type="AlphaFoldDB" id="A0A9N7YF12"/>
<reference evidence="2" key="1">
    <citation type="submission" date="2020-03" db="EMBL/GenBank/DDBJ databases">
        <authorList>
            <person name="Weist P."/>
        </authorList>
    </citation>
    <scope>NUCLEOTIDE SEQUENCE</scope>
</reference>
<sequence>MTSRRVAGAEQHHVFVIRRRAARREQHADLPEAPPSPLVKMEGSTGERALHTAPRSPVTLSNLRLQQKTHSSSCPPHSSDSLTRSPKKPRLAPPALKTSAADKKSMRPGHRGSGIGLQVGPGGARDGPPAPGPPARCTELSAAVSRAAAETERSEDVQRDRREPEDRYREFDLNDADTLKKTHLHSNHISYQYEEEPAPPPAAQGVQLLQEDTSIPGVITKVCFSRAWRRHQETPGDDQETTETAGDTRRHQRHQETTGDTRRHQETPGDTRRQQETPGDTRRQQETPGDTRRQQETRRPRRPTGDQETRGEQETGRHQETPGDTRRRQETPGDTRGQQETPGDTRQQETPGVLLTLQALV</sequence>
<feature type="compositionally biased region" description="Basic and acidic residues" evidence="1">
    <location>
        <begin position="149"/>
        <end position="180"/>
    </location>
</feature>
<feature type="compositionally biased region" description="Gly residues" evidence="1">
    <location>
        <begin position="111"/>
        <end position="125"/>
    </location>
</feature>
<evidence type="ECO:0000256" key="1">
    <source>
        <dbReference type="SAM" id="MobiDB-lite"/>
    </source>
</evidence>